<evidence type="ECO:0000256" key="6">
    <source>
        <dbReference type="RuleBase" id="RU000559"/>
    </source>
</evidence>
<dbReference type="HAMAP" id="MF_00402">
    <property type="entry name" value="Ribosomal_bL19"/>
    <property type="match status" value="1"/>
</dbReference>
<evidence type="ECO:0000313" key="8">
    <source>
        <dbReference type="Proteomes" id="UP001155241"/>
    </source>
</evidence>
<dbReference type="PANTHER" id="PTHR15680:SF9">
    <property type="entry name" value="LARGE RIBOSOMAL SUBUNIT PROTEIN BL19M"/>
    <property type="match status" value="1"/>
</dbReference>
<gene>
    <name evidence="5 7" type="primary">rplS</name>
    <name evidence="7" type="ORF">NG895_13090</name>
</gene>
<evidence type="ECO:0000313" key="7">
    <source>
        <dbReference type="EMBL" id="MCO6044841.1"/>
    </source>
</evidence>
<dbReference type="InterPro" id="IPR038657">
    <property type="entry name" value="Ribosomal_bL19_sf"/>
</dbReference>
<protein>
    <recommendedName>
        <fullName evidence="4 5">Large ribosomal subunit protein bL19</fullName>
    </recommendedName>
</protein>
<comment type="function">
    <text evidence="5 6">This protein is located at the 30S-50S ribosomal subunit interface and may play a role in the structure and function of the aminoacyl-tRNA binding site.</text>
</comment>
<comment type="similarity">
    <text evidence="1 5 6">Belongs to the bacterial ribosomal protein bL19 family.</text>
</comment>
<sequence>MSQQILDLVEQTSLKTEVPEFEIGDTVDVHTKILEGDKERIQVFTGVVIARSGSGSREMFTVRRIVNNEGVERKFPLHSPRIAKVEVKRSGVVRRAKLYFLRDRVGKAVRLKERRRDASK</sequence>
<dbReference type="NCBIfam" id="TIGR01024">
    <property type="entry name" value="rplS_bact"/>
    <property type="match status" value="1"/>
</dbReference>
<dbReference type="PROSITE" id="PS01015">
    <property type="entry name" value="RIBOSOMAL_L19"/>
    <property type="match status" value="1"/>
</dbReference>
<dbReference type="Proteomes" id="UP001155241">
    <property type="component" value="Unassembled WGS sequence"/>
</dbReference>
<dbReference type="PRINTS" id="PR00061">
    <property type="entry name" value="RIBOSOMALL19"/>
</dbReference>
<evidence type="ECO:0000256" key="5">
    <source>
        <dbReference type="HAMAP-Rule" id="MF_00402"/>
    </source>
</evidence>
<evidence type="ECO:0000256" key="4">
    <source>
        <dbReference type="ARBA" id="ARBA00035171"/>
    </source>
</evidence>
<evidence type="ECO:0000256" key="1">
    <source>
        <dbReference type="ARBA" id="ARBA00005781"/>
    </source>
</evidence>
<dbReference type="InterPro" id="IPR018257">
    <property type="entry name" value="Ribosomal_bL19_CS"/>
</dbReference>
<dbReference type="InterPro" id="IPR008991">
    <property type="entry name" value="Translation_prot_SH3-like_sf"/>
</dbReference>
<evidence type="ECO:0000256" key="3">
    <source>
        <dbReference type="ARBA" id="ARBA00023274"/>
    </source>
</evidence>
<dbReference type="InterPro" id="IPR001857">
    <property type="entry name" value="Ribosomal_bL19"/>
</dbReference>
<keyword evidence="3 5" id="KW-0687">Ribonucleoprotein</keyword>
<keyword evidence="8" id="KW-1185">Reference proteome</keyword>
<comment type="caution">
    <text evidence="7">The sequence shown here is derived from an EMBL/GenBank/DDBJ whole genome shotgun (WGS) entry which is preliminary data.</text>
</comment>
<dbReference type="GO" id="GO:0003735">
    <property type="term" value="F:structural constituent of ribosome"/>
    <property type="evidence" value="ECO:0007669"/>
    <property type="project" value="InterPro"/>
</dbReference>
<dbReference type="PIRSF" id="PIRSF002191">
    <property type="entry name" value="Ribosomal_L19"/>
    <property type="match status" value="1"/>
</dbReference>
<dbReference type="FunFam" id="2.30.30.790:FF:000001">
    <property type="entry name" value="50S ribosomal protein L19"/>
    <property type="match status" value="1"/>
</dbReference>
<organism evidence="7 8">
    <name type="scientific">Aeoliella straminimaris</name>
    <dbReference type="NCBI Taxonomy" id="2954799"/>
    <lineage>
        <taxon>Bacteria</taxon>
        <taxon>Pseudomonadati</taxon>
        <taxon>Planctomycetota</taxon>
        <taxon>Planctomycetia</taxon>
        <taxon>Pirellulales</taxon>
        <taxon>Lacipirellulaceae</taxon>
        <taxon>Aeoliella</taxon>
    </lineage>
</organism>
<dbReference type="PANTHER" id="PTHR15680">
    <property type="entry name" value="RIBOSOMAL PROTEIN L19"/>
    <property type="match status" value="1"/>
</dbReference>
<reference evidence="7" key="1">
    <citation type="submission" date="2022-06" db="EMBL/GenBank/DDBJ databases">
        <title>Aeoliella straminimaris, a novel planctomycete from sediments.</title>
        <authorList>
            <person name="Vitorino I.R."/>
            <person name="Lage O.M."/>
        </authorList>
    </citation>
    <scope>NUCLEOTIDE SEQUENCE</scope>
    <source>
        <strain evidence="7">ICT_H6.2</strain>
    </source>
</reference>
<dbReference type="RefSeq" id="WP_252852955.1">
    <property type="nucleotide sequence ID" value="NZ_JAMXLR010000043.1"/>
</dbReference>
<dbReference type="GO" id="GO:0022625">
    <property type="term" value="C:cytosolic large ribosomal subunit"/>
    <property type="evidence" value="ECO:0007669"/>
    <property type="project" value="TreeGrafter"/>
</dbReference>
<dbReference type="Pfam" id="PF01245">
    <property type="entry name" value="Ribosomal_L19"/>
    <property type="match status" value="1"/>
</dbReference>
<dbReference type="Gene3D" id="2.30.30.790">
    <property type="match status" value="1"/>
</dbReference>
<keyword evidence="2 5" id="KW-0689">Ribosomal protein</keyword>
<dbReference type="SUPFAM" id="SSF50104">
    <property type="entry name" value="Translation proteins SH3-like domain"/>
    <property type="match status" value="1"/>
</dbReference>
<name>A0A9X2FFM4_9BACT</name>
<dbReference type="GO" id="GO:0006412">
    <property type="term" value="P:translation"/>
    <property type="evidence" value="ECO:0007669"/>
    <property type="project" value="UniProtKB-UniRule"/>
</dbReference>
<dbReference type="EMBL" id="JAMXLR010000043">
    <property type="protein sequence ID" value="MCO6044841.1"/>
    <property type="molecule type" value="Genomic_DNA"/>
</dbReference>
<accession>A0A9X2FFM4</accession>
<evidence type="ECO:0000256" key="2">
    <source>
        <dbReference type="ARBA" id="ARBA00022980"/>
    </source>
</evidence>
<proteinExistence type="inferred from homology"/>
<dbReference type="AlphaFoldDB" id="A0A9X2FFM4"/>